<dbReference type="PROSITE" id="PS51263">
    <property type="entry name" value="ADF_H"/>
    <property type="match status" value="2"/>
</dbReference>
<reference evidence="8" key="1">
    <citation type="submission" date="2023-08" db="EMBL/GenBank/DDBJ databases">
        <title>Chromosome-level Genome Assembly of mud carp (Cirrhinus molitorella).</title>
        <authorList>
            <person name="Liu H."/>
        </authorList>
    </citation>
    <scope>NUCLEOTIDE SEQUENCE</scope>
    <source>
        <strain evidence="8">Prfri</strain>
        <tissue evidence="8">Muscle</tissue>
    </source>
</reference>
<sequence length="388" mass="44153">MRRAEGGFLTRQRHVTSRPLRFLLPGSRVSKHPPPSEIMSHQTGIQAADEVRDVFGNARNGQYRLLKIVIENEELVLGLTKPAARSWEEDYDALLLPVLDKELPCYILFRLDSTNSLGHEWIFIAWSPDHSPVRHKMLYAATRATLKKEFGLGHIKDEMFGTVKDDVSLSGYKKHVTAQSAPLPLTAAEEELRQIKLNEVQTDINVNTTKQTLQGVAFPLDGEAVAALQQFKDKKLNYVQLSINFEKELIVLSNTDATEVKDLPKRIPKDAARYHFFRYKHSHEGDYLESAVFIYSMPGYSCGIRERMLYSSCKNPLLEMVENKLQMEVAKKLEIDNGDELTADFLYDEVHPKQHAHKQAFAKPRGPTGRKGDRRITRRPGDGQEADD</sequence>
<evidence type="ECO:0000313" key="9">
    <source>
        <dbReference type="Proteomes" id="UP001187343"/>
    </source>
</evidence>
<dbReference type="EMBL" id="JAUYZG010000025">
    <property type="protein sequence ID" value="KAK2867668.1"/>
    <property type="molecule type" value="Genomic_DNA"/>
</dbReference>
<dbReference type="FunFam" id="3.40.20.10:FF:000007">
    <property type="entry name" value="Twinfilin-1 isoform 1"/>
    <property type="match status" value="1"/>
</dbReference>
<keyword evidence="3" id="KW-0963">Cytoplasm</keyword>
<dbReference type="SUPFAM" id="SSF55753">
    <property type="entry name" value="Actin depolymerizing proteins"/>
    <property type="match status" value="2"/>
</dbReference>
<dbReference type="GO" id="GO:0030016">
    <property type="term" value="C:myofibril"/>
    <property type="evidence" value="ECO:0007669"/>
    <property type="project" value="TreeGrafter"/>
</dbReference>
<dbReference type="GO" id="GO:0003785">
    <property type="term" value="F:actin monomer binding"/>
    <property type="evidence" value="ECO:0007669"/>
    <property type="project" value="TreeGrafter"/>
</dbReference>
<dbReference type="CDD" id="cd11284">
    <property type="entry name" value="ADF_Twf-C_like"/>
    <property type="match status" value="1"/>
</dbReference>
<dbReference type="GO" id="GO:0010976">
    <property type="term" value="P:positive regulation of neuron projection development"/>
    <property type="evidence" value="ECO:0007669"/>
    <property type="project" value="TreeGrafter"/>
</dbReference>
<evidence type="ECO:0000313" key="8">
    <source>
        <dbReference type="EMBL" id="KAK2867668.1"/>
    </source>
</evidence>
<protein>
    <recommendedName>
        <fullName evidence="7">Twinfilin-1</fullName>
    </recommendedName>
</protein>
<keyword evidence="5" id="KW-0009">Actin-binding</keyword>
<dbReference type="GO" id="GO:0051016">
    <property type="term" value="P:barbed-end actin filament capping"/>
    <property type="evidence" value="ECO:0007669"/>
    <property type="project" value="TreeGrafter"/>
</dbReference>
<organism evidence="8 9">
    <name type="scientific">Cirrhinus molitorella</name>
    <name type="common">mud carp</name>
    <dbReference type="NCBI Taxonomy" id="172907"/>
    <lineage>
        <taxon>Eukaryota</taxon>
        <taxon>Metazoa</taxon>
        <taxon>Chordata</taxon>
        <taxon>Craniata</taxon>
        <taxon>Vertebrata</taxon>
        <taxon>Euteleostomi</taxon>
        <taxon>Actinopterygii</taxon>
        <taxon>Neopterygii</taxon>
        <taxon>Teleostei</taxon>
        <taxon>Ostariophysi</taxon>
        <taxon>Cypriniformes</taxon>
        <taxon>Cyprinidae</taxon>
        <taxon>Labeoninae</taxon>
        <taxon>Labeonini</taxon>
        <taxon>Cirrhinus</taxon>
    </lineage>
</organism>
<dbReference type="InterPro" id="IPR002108">
    <property type="entry name" value="ADF-H"/>
</dbReference>
<keyword evidence="4" id="KW-0677">Repeat</keyword>
<evidence type="ECO:0000256" key="5">
    <source>
        <dbReference type="ARBA" id="ARBA00023203"/>
    </source>
</evidence>
<evidence type="ECO:0000256" key="6">
    <source>
        <dbReference type="ARBA" id="ARBA00023212"/>
    </source>
</evidence>
<comment type="subcellular location">
    <subcellularLocation>
        <location evidence="1">Cytoplasm</location>
        <location evidence="1">Cytoskeleton</location>
    </subcellularLocation>
</comment>
<evidence type="ECO:0000256" key="4">
    <source>
        <dbReference type="ARBA" id="ARBA00022737"/>
    </source>
</evidence>
<dbReference type="GO" id="GO:0005884">
    <property type="term" value="C:actin filament"/>
    <property type="evidence" value="ECO:0007669"/>
    <property type="project" value="TreeGrafter"/>
</dbReference>
<dbReference type="Gene3D" id="3.40.20.10">
    <property type="entry name" value="Severin"/>
    <property type="match status" value="2"/>
</dbReference>
<dbReference type="PANTHER" id="PTHR13759:SF8">
    <property type="entry name" value="TWINFILIN-1"/>
    <property type="match status" value="1"/>
</dbReference>
<dbReference type="Proteomes" id="UP001187343">
    <property type="component" value="Unassembled WGS sequence"/>
</dbReference>
<keyword evidence="6" id="KW-0206">Cytoskeleton</keyword>
<gene>
    <name evidence="8" type="ORF">Q8A67_025785</name>
</gene>
<keyword evidence="9" id="KW-1185">Reference proteome</keyword>
<dbReference type="AlphaFoldDB" id="A0AA88P0A2"/>
<dbReference type="Pfam" id="PF00241">
    <property type="entry name" value="Cofilin_ADF"/>
    <property type="match status" value="2"/>
</dbReference>
<evidence type="ECO:0000256" key="3">
    <source>
        <dbReference type="ARBA" id="ARBA00022490"/>
    </source>
</evidence>
<proteinExistence type="inferred from homology"/>
<accession>A0AA88P0A2</accession>
<dbReference type="SMART" id="SM00102">
    <property type="entry name" value="ADF"/>
    <property type="match status" value="2"/>
</dbReference>
<dbReference type="GO" id="GO:0010591">
    <property type="term" value="P:regulation of lamellipodium assembly"/>
    <property type="evidence" value="ECO:0007669"/>
    <property type="project" value="TreeGrafter"/>
</dbReference>
<dbReference type="InterPro" id="IPR028458">
    <property type="entry name" value="Twinfilin"/>
</dbReference>
<dbReference type="PANTHER" id="PTHR13759">
    <property type="entry name" value="TWINFILIN"/>
    <property type="match status" value="1"/>
</dbReference>
<evidence type="ECO:0000256" key="1">
    <source>
        <dbReference type="ARBA" id="ARBA00004245"/>
    </source>
</evidence>
<comment type="similarity">
    <text evidence="2">Belongs to the actin-binding proteins ADF family. Twinfilin subfamily.</text>
</comment>
<dbReference type="GO" id="GO:0030042">
    <property type="term" value="P:actin filament depolymerization"/>
    <property type="evidence" value="ECO:0007669"/>
    <property type="project" value="TreeGrafter"/>
</dbReference>
<name>A0AA88P0A2_9TELE</name>
<evidence type="ECO:0000256" key="2">
    <source>
        <dbReference type="ARBA" id="ARBA00009557"/>
    </source>
</evidence>
<dbReference type="InterPro" id="IPR029006">
    <property type="entry name" value="ADF-H/Gelsolin-like_dom_sf"/>
</dbReference>
<dbReference type="CDD" id="cd11285">
    <property type="entry name" value="ADF_Twf-N_like"/>
    <property type="match status" value="1"/>
</dbReference>
<dbReference type="FunFam" id="3.40.20.10:FF:000012">
    <property type="entry name" value="Twinfilin-1 isoform 1"/>
    <property type="match status" value="1"/>
</dbReference>
<evidence type="ECO:0000256" key="7">
    <source>
        <dbReference type="ARBA" id="ARBA00040325"/>
    </source>
</evidence>
<dbReference type="GO" id="GO:0051015">
    <property type="term" value="F:actin filament binding"/>
    <property type="evidence" value="ECO:0007669"/>
    <property type="project" value="TreeGrafter"/>
</dbReference>
<comment type="caution">
    <text evidence="8">The sequence shown here is derived from an EMBL/GenBank/DDBJ whole genome shotgun (WGS) entry which is preliminary data.</text>
</comment>